<dbReference type="GO" id="GO:0008324">
    <property type="term" value="F:monoatomic cation transmembrane transporter activity"/>
    <property type="evidence" value="ECO:0007669"/>
    <property type="project" value="InterPro"/>
</dbReference>
<dbReference type="GO" id="GO:0005886">
    <property type="term" value="C:plasma membrane"/>
    <property type="evidence" value="ECO:0007669"/>
    <property type="project" value="UniProtKB-SubCell"/>
</dbReference>
<dbReference type="Proteomes" id="UP000015462">
    <property type="component" value="Unassembled WGS sequence"/>
</dbReference>
<comment type="similarity">
    <text evidence="2">Belongs to the CPA3 antiporters (TC 2.A.63) subunit E family.</text>
</comment>
<name>A0AB33Z420_9GAMM</name>
<dbReference type="RefSeq" id="WP_015005605.1">
    <property type="nucleotide sequence ID" value="NZ_FQZJ01000002.1"/>
</dbReference>
<proteinExistence type="inferred from homology"/>
<keyword evidence="3" id="KW-1003">Cell membrane</keyword>
<dbReference type="EMBL" id="ASHL01000001">
    <property type="protein sequence ID" value="EPD14015.1"/>
    <property type="molecule type" value="Genomic_DNA"/>
</dbReference>
<organism evidence="8 9">
    <name type="scientific">Cycloclasticus pugetii</name>
    <dbReference type="NCBI Taxonomy" id="34068"/>
    <lineage>
        <taxon>Bacteria</taxon>
        <taxon>Pseudomonadati</taxon>
        <taxon>Pseudomonadota</taxon>
        <taxon>Gammaproteobacteria</taxon>
        <taxon>Thiotrichales</taxon>
        <taxon>Piscirickettsiaceae</taxon>
        <taxon>Cycloclasticus</taxon>
    </lineage>
</organism>
<comment type="subcellular location">
    <subcellularLocation>
        <location evidence="1">Cell membrane</location>
        <topology evidence="1">Multi-pass membrane protein</topology>
    </subcellularLocation>
</comment>
<dbReference type="PANTHER" id="PTHR34584:SF1">
    <property type="entry name" value="NA(+)_H(+) ANTIPORTER SUBUNIT E1"/>
    <property type="match status" value="1"/>
</dbReference>
<keyword evidence="6 7" id="KW-0472">Membrane</keyword>
<dbReference type="Pfam" id="PF01899">
    <property type="entry name" value="MNHE"/>
    <property type="match status" value="1"/>
</dbReference>
<evidence type="ECO:0000256" key="4">
    <source>
        <dbReference type="ARBA" id="ARBA00022692"/>
    </source>
</evidence>
<protein>
    <submittedName>
        <fullName evidence="8">DNA topoisomerase IV subunit A</fullName>
    </submittedName>
</protein>
<evidence type="ECO:0000256" key="3">
    <source>
        <dbReference type="ARBA" id="ARBA00022475"/>
    </source>
</evidence>
<accession>A0AB33Z420</accession>
<gene>
    <name evidence="8" type="ORF">L196_00910</name>
</gene>
<evidence type="ECO:0000256" key="1">
    <source>
        <dbReference type="ARBA" id="ARBA00004651"/>
    </source>
</evidence>
<evidence type="ECO:0000256" key="7">
    <source>
        <dbReference type="SAM" id="Phobius"/>
    </source>
</evidence>
<feature type="transmembrane region" description="Helical" evidence="7">
    <location>
        <begin position="12"/>
        <end position="40"/>
    </location>
</feature>
<dbReference type="InterPro" id="IPR002758">
    <property type="entry name" value="Cation_antiport_E"/>
</dbReference>
<reference evidence="8 9" key="1">
    <citation type="journal article" date="2013" name="Genome Announc.">
        <title>Genome Sequence of the Pyrene- and Fluoranthene-Degrading Bacterium Cycloclasticus sp. Strain PY97M.</title>
        <authorList>
            <person name="Cui Z."/>
            <person name="Xu G."/>
            <person name="Li Q."/>
            <person name="Gao W."/>
            <person name="Zheng L."/>
        </authorList>
    </citation>
    <scope>NUCLEOTIDE SEQUENCE [LARGE SCALE GENOMIC DNA]</scope>
    <source>
        <strain evidence="8 9">PY97M</strain>
    </source>
</reference>
<evidence type="ECO:0000256" key="5">
    <source>
        <dbReference type="ARBA" id="ARBA00022989"/>
    </source>
</evidence>
<sequence length="159" mass="17623">MRTVVVASTIFIFWFMLSGHTETLLIGLGVLSTVISVYLARRMDIIDHESYPFHLSLRLLHYYFYLGAEIIKSNIDVAKRILTLGPVNISPQVVTLRASKETDLSKVIYANAITLTPGTVTLKLSDDEIEVHALSKEGAAHLKSGEMAKAVPDMPEHTL</sequence>
<evidence type="ECO:0000256" key="2">
    <source>
        <dbReference type="ARBA" id="ARBA00006228"/>
    </source>
</evidence>
<keyword evidence="5 7" id="KW-1133">Transmembrane helix</keyword>
<dbReference type="AlphaFoldDB" id="A0AB33Z420"/>
<keyword evidence="4 7" id="KW-0812">Transmembrane</keyword>
<keyword evidence="9" id="KW-1185">Reference proteome</keyword>
<comment type="caution">
    <text evidence="8">The sequence shown here is derived from an EMBL/GenBank/DDBJ whole genome shotgun (WGS) entry which is preliminary data.</text>
</comment>
<evidence type="ECO:0000256" key="6">
    <source>
        <dbReference type="ARBA" id="ARBA00023136"/>
    </source>
</evidence>
<dbReference type="PANTHER" id="PTHR34584">
    <property type="entry name" value="NA(+)/H(+) ANTIPORTER SUBUNIT E1"/>
    <property type="match status" value="1"/>
</dbReference>
<evidence type="ECO:0000313" key="8">
    <source>
        <dbReference type="EMBL" id="EPD14015.1"/>
    </source>
</evidence>
<evidence type="ECO:0000313" key="9">
    <source>
        <dbReference type="Proteomes" id="UP000015462"/>
    </source>
</evidence>